<evidence type="ECO:0000313" key="2">
    <source>
        <dbReference type="Proteomes" id="UP001597109"/>
    </source>
</evidence>
<reference evidence="2" key="1">
    <citation type="journal article" date="2019" name="Int. J. Syst. Evol. Microbiol.">
        <title>The Global Catalogue of Microorganisms (GCM) 10K type strain sequencing project: providing services to taxonomists for standard genome sequencing and annotation.</title>
        <authorList>
            <consortium name="The Broad Institute Genomics Platform"/>
            <consortium name="The Broad Institute Genome Sequencing Center for Infectious Disease"/>
            <person name="Wu L."/>
            <person name="Ma J."/>
        </authorList>
    </citation>
    <scope>NUCLEOTIDE SEQUENCE [LARGE SCALE GENOMIC DNA]</scope>
    <source>
        <strain evidence="2">CCUG 56756</strain>
    </source>
</reference>
<proteinExistence type="predicted"/>
<evidence type="ECO:0000313" key="1">
    <source>
        <dbReference type="EMBL" id="MFD1031537.1"/>
    </source>
</evidence>
<dbReference type="RefSeq" id="WP_144841111.1">
    <property type="nucleotide sequence ID" value="NZ_JBHTKI010000011.1"/>
</dbReference>
<dbReference type="EMBL" id="JBHTKI010000011">
    <property type="protein sequence ID" value="MFD1031537.1"/>
    <property type="molecule type" value="Genomic_DNA"/>
</dbReference>
<sequence>MGSPYPNLHGHKNTWSYGEIYNVGLLFDDFADQLNKTNIKEAKSILEKYLNEFYFEPITLYFENVKLIIENVDNAATTLDELTKIEDKYL</sequence>
<keyword evidence="2" id="KW-1185">Reference proteome</keyword>
<organism evidence="1 2">
    <name type="scientific">Metaplanococcus flavidus</name>
    <dbReference type="NCBI Taxonomy" id="569883"/>
    <lineage>
        <taxon>Bacteria</taxon>
        <taxon>Bacillati</taxon>
        <taxon>Bacillota</taxon>
        <taxon>Bacilli</taxon>
        <taxon>Bacillales</taxon>
        <taxon>Caryophanaceae</taxon>
        <taxon>Metaplanococcus</taxon>
    </lineage>
</organism>
<protein>
    <submittedName>
        <fullName evidence="1">Uncharacterized protein</fullName>
    </submittedName>
</protein>
<gene>
    <name evidence="1" type="ORF">ACFQ1X_08855</name>
</gene>
<dbReference type="Proteomes" id="UP001597109">
    <property type="component" value="Unassembled WGS sequence"/>
</dbReference>
<comment type="caution">
    <text evidence="1">The sequence shown here is derived from an EMBL/GenBank/DDBJ whole genome shotgun (WGS) entry which is preliminary data.</text>
</comment>
<name>A0ABW3LAB2_9BACL</name>
<accession>A0ABW3LAB2</accession>